<protein>
    <submittedName>
        <fullName evidence="2">Uncharacterized protein</fullName>
    </submittedName>
</protein>
<dbReference type="Proteomes" id="UP000001064">
    <property type="component" value="Unassembled WGS sequence"/>
</dbReference>
<sequence length="187" mass="21767">MEDIQKDISLLKHKLGSFSAYISSEISGFKNDIEKIEKSIEAQTSKKSKKRTPPKKKDDKEKTDKEKSDKEKADKEKEDIEKEKEREIEIEREREREREREKEKEKEREKEEQIIKANEQREQLMVLDKPPAVEKKRAGRKPGSAKVVTEAPEEPKEAQVTPSKRPSRGKSPTVAEEPKSNKRAKKT</sequence>
<organism evidence="2 3">
    <name type="scientific">Dictyostelium purpureum</name>
    <name type="common">Slime mold</name>
    <dbReference type="NCBI Taxonomy" id="5786"/>
    <lineage>
        <taxon>Eukaryota</taxon>
        <taxon>Amoebozoa</taxon>
        <taxon>Evosea</taxon>
        <taxon>Eumycetozoa</taxon>
        <taxon>Dictyostelia</taxon>
        <taxon>Dictyosteliales</taxon>
        <taxon>Dictyosteliaceae</taxon>
        <taxon>Dictyostelium</taxon>
    </lineage>
</organism>
<proteinExistence type="predicted"/>
<gene>
    <name evidence="2" type="ORF">DICPUDRAFT_99349</name>
</gene>
<reference evidence="3" key="1">
    <citation type="journal article" date="2011" name="Genome Biol.">
        <title>Comparative genomics of the social amoebae Dictyostelium discoideum and Dictyostelium purpureum.</title>
        <authorList>
            <consortium name="US DOE Joint Genome Institute (JGI-PGF)"/>
            <person name="Sucgang R."/>
            <person name="Kuo A."/>
            <person name="Tian X."/>
            <person name="Salerno W."/>
            <person name="Parikh A."/>
            <person name="Feasley C.L."/>
            <person name="Dalin E."/>
            <person name="Tu H."/>
            <person name="Huang E."/>
            <person name="Barry K."/>
            <person name="Lindquist E."/>
            <person name="Shapiro H."/>
            <person name="Bruce D."/>
            <person name="Schmutz J."/>
            <person name="Salamov A."/>
            <person name="Fey P."/>
            <person name="Gaudet P."/>
            <person name="Anjard C."/>
            <person name="Babu M.M."/>
            <person name="Basu S."/>
            <person name="Bushmanova Y."/>
            <person name="van der Wel H."/>
            <person name="Katoh-Kurasawa M."/>
            <person name="Dinh C."/>
            <person name="Coutinho P.M."/>
            <person name="Saito T."/>
            <person name="Elias M."/>
            <person name="Schaap P."/>
            <person name="Kay R.R."/>
            <person name="Henrissat B."/>
            <person name="Eichinger L."/>
            <person name="Rivero F."/>
            <person name="Putnam N.H."/>
            <person name="West C.M."/>
            <person name="Loomis W.F."/>
            <person name="Chisholm R.L."/>
            <person name="Shaulsky G."/>
            <person name="Strassmann J.E."/>
            <person name="Queller D.C."/>
            <person name="Kuspa A."/>
            <person name="Grigoriev I.V."/>
        </authorList>
    </citation>
    <scope>NUCLEOTIDE SEQUENCE [LARGE SCALE GENOMIC DNA]</scope>
    <source>
        <strain evidence="3">QSDP1</strain>
    </source>
</reference>
<dbReference type="AlphaFoldDB" id="F0ZYE6"/>
<dbReference type="RefSeq" id="XP_003292447.1">
    <property type="nucleotide sequence ID" value="XM_003292399.1"/>
</dbReference>
<evidence type="ECO:0000313" key="3">
    <source>
        <dbReference type="Proteomes" id="UP000001064"/>
    </source>
</evidence>
<feature type="region of interest" description="Disordered" evidence="1">
    <location>
        <begin position="40"/>
        <end position="187"/>
    </location>
</feature>
<feature type="compositionally biased region" description="Basic and acidic residues" evidence="1">
    <location>
        <begin position="55"/>
        <end position="122"/>
    </location>
</feature>
<dbReference type="EMBL" id="GL871282">
    <property type="protein sequence ID" value="EGC31036.1"/>
    <property type="molecule type" value="Genomic_DNA"/>
</dbReference>
<dbReference type="GeneID" id="10508164"/>
<accession>F0ZYE6</accession>
<evidence type="ECO:0000256" key="1">
    <source>
        <dbReference type="SAM" id="MobiDB-lite"/>
    </source>
</evidence>
<name>F0ZYE6_DICPU</name>
<evidence type="ECO:0000313" key="2">
    <source>
        <dbReference type="EMBL" id="EGC31036.1"/>
    </source>
</evidence>
<dbReference type="InParanoid" id="F0ZYE6"/>
<dbReference type="KEGG" id="dpp:DICPUDRAFT_99349"/>
<dbReference type="VEuPathDB" id="AmoebaDB:DICPUDRAFT_99349"/>
<keyword evidence="3" id="KW-1185">Reference proteome</keyword>